<sequence>MRLEGQFRLYVTEARYSILQQWHILLVVSDAVDLLMSVTCPMSSFSQIRRCPYPFFQCNIFIWAGRSAQAAMLPERAASPD</sequence>
<organism evidence="1 2">
    <name type="scientific">Suillus luteus UH-Slu-Lm8-n1</name>
    <dbReference type="NCBI Taxonomy" id="930992"/>
    <lineage>
        <taxon>Eukaryota</taxon>
        <taxon>Fungi</taxon>
        <taxon>Dikarya</taxon>
        <taxon>Basidiomycota</taxon>
        <taxon>Agaricomycotina</taxon>
        <taxon>Agaricomycetes</taxon>
        <taxon>Agaricomycetidae</taxon>
        <taxon>Boletales</taxon>
        <taxon>Suillineae</taxon>
        <taxon>Suillaceae</taxon>
        <taxon>Suillus</taxon>
    </lineage>
</organism>
<reference evidence="2" key="2">
    <citation type="submission" date="2015-01" db="EMBL/GenBank/DDBJ databases">
        <title>Evolutionary Origins and Diversification of the Mycorrhizal Mutualists.</title>
        <authorList>
            <consortium name="DOE Joint Genome Institute"/>
            <consortium name="Mycorrhizal Genomics Consortium"/>
            <person name="Kohler A."/>
            <person name="Kuo A."/>
            <person name="Nagy L.G."/>
            <person name="Floudas D."/>
            <person name="Copeland A."/>
            <person name="Barry K.W."/>
            <person name="Cichocki N."/>
            <person name="Veneault-Fourrey C."/>
            <person name="LaButti K."/>
            <person name="Lindquist E.A."/>
            <person name="Lipzen A."/>
            <person name="Lundell T."/>
            <person name="Morin E."/>
            <person name="Murat C."/>
            <person name="Riley R."/>
            <person name="Ohm R."/>
            <person name="Sun H."/>
            <person name="Tunlid A."/>
            <person name="Henrissat B."/>
            <person name="Grigoriev I.V."/>
            <person name="Hibbett D.S."/>
            <person name="Martin F."/>
        </authorList>
    </citation>
    <scope>NUCLEOTIDE SEQUENCE [LARGE SCALE GENOMIC DNA]</scope>
    <source>
        <strain evidence="2">UH-Slu-Lm8-n1</strain>
    </source>
</reference>
<dbReference type="Proteomes" id="UP000054485">
    <property type="component" value="Unassembled WGS sequence"/>
</dbReference>
<protein>
    <submittedName>
        <fullName evidence="1">Uncharacterized protein</fullName>
    </submittedName>
</protein>
<dbReference type="EMBL" id="KN835199">
    <property type="protein sequence ID" value="KIK44016.1"/>
    <property type="molecule type" value="Genomic_DNA"/>
</dbReference>
<dbReference type="HOGENOM" id="CLU_2575459_0_0_1"/>
<evidence type="ECO:0000313" key="1">
    <source>
        <dbReference type="EMBL" id="KIK44016.1"/>
    </source>
</evidence>
<keyword evidence="2" id="KW-1185">Reference proteome</keyword>
<proteinExistence type="predicted"/>
<evidence type="ECO:0000313" key="2">
    <source>
        <dbReference type="Proteomes" id="UP000054485"/>
    </source>
</evidence>
<name>A0A0D0AQN6_9AGAM</name>
<accession>A0A0D0AQN6</accession>
<gene>
    <name evidence="1" type="ORF">CY34DRAFT_803147</name>
</gene>
<reference evidence="1 2" key="1">
    <citation type="submission" date="2014-04" db="EMBL/GenBank/DDBJ databases">
        <authorList>
            <consortium name="DOE Joint Genome Institute"/>
            <person name="Kuo A."/>
            <person name="Ruytinx J."/>
            <person name="Rineau F."/>
            <person name="Colpaert J."/>
            <person name="Kohler A."/>
            <person name="Nagy L.G."/>
            <person name="Floudas D."/>
            <person name="Copeland A."/>
            <person name="Barry K.W."/>
            <person name="Cichocki N."/>
            <person name="Veneault-Fourrey C."/>
            <person name="LaButti K."/>
            <person name="Lindquist E.A."/>
            <person name="Lipzen A."/>
            <person name="Lundell T."/>
            <person name="Morin E."/>
            <person name="Murat C."/>
            <person name="Sun H."/>
            <person name="Tunlid A."/>
            <person name="Henrissat B."/>
            <person name="Grigoriev I.V."/>
            <person name="Hibbett D.S."/>
            <person name="Martin F."/>
            <person name="Nordberg H.P."/>
            <person name="Cantor M.N."/>
            <person name="Hua S.X."/>
        </authorList>
    </citation>
    <scope>NUCLEOTIDE SEQUENCE [LARGE SCALE GENOMIC DNA]</scope>
    <source>
        <strain evidence="1 2">UH-Slu-Lm8-n1</strain>
    </source>
</reference>
<dbReference type="InParanoid" id="A0A0D0AQN6"/>
<dbReference type="AlphaFoldDB" id="A0A0D0AQN6"/>